<dbReference type="InterPro" id="IPR036188">
    <property type="entry name" value="FAD/NAD-bd_sf"/>
</dbReference>
<sequence>MAGRNAIVIGGSIGGLTAAGALAGRFDKVTVLDRDELPADVRNRKGVPQARHGHALLISGRLALEKVFPGLTAELTAGGAVPWDPGNDLLFHQMGAFRLPYSSGMLGVSLTRALLEFSLRQRVAALPNAELRDRSTVVSLTGVEGRASGVELDTGEVLSADLVVDATGRGDRADRWLESLGCPAPEVDTVKVDVGYTSKLLHRLPGDQVTDIGGLIYLMASISPDDKRAAAAFAVEGDRWLVTLGGWHRAYAPTDPEGFAEFASELPVPHMANLLARSKPVEDGNALRYTYPTSRRRYFERMRLPPAGYVALGDAVCSFNPIYGQGMTVAVLEALELGDCLERCGGPTAEMSREYFKAVGKLVDMPWRIATAGDFLFPETAGPKAFGTDLANWYVGQVTQASHTSLKVHRVMLEVQQMLSPPSALMRPTVIARSLRAARKSPARQGQTARRGPNVPVP</sequence>
<gene>
    <name evidence="2" type="ORF">NMN56_001730</name>
</gene>
<keyword evidence="3" id="KW-1185">Reference proteome</keyword>
<dbReference type="EMBL" id="JANCPR020000002">
    <property type="protein sequence ID" value="MDJ1130687.1"/>
    <property type="molecule type" value="Genomic_DNA"/>
</dbReference>
<dbReference type="Proteomes" id="UP001214441">
    <property type="component" value="Unassembled WGS sequence"/>
</dbReference>
<evidence type="ECO:0000313" key="2">
    <source>
        <dbReference type="EMBL" id="MDJ1130687.1"/>
    </source>
</evidence>
<organism evidence="2 3">
    <name type="scientific">Streptomyces iconiensis</name>
    <dbReference type="NCBI Taxonomy" id="1384038"/>
    <lineage>
        <taxon>Bacteria</taxon>
        <taxon>Bacillati</taxon>
        <taxon>Actinomycetota</taxon>
        <taxon>Actinomycetes</taxon>
        <taxon>Kitasatosporales</taxon>
        <taxon>Streptomycetaceae</taxon>
        <taxon>Streptomyces</taxon>
    </lineage>
</organism>
<dbReference type="RefSeq" id="WP_274043689.1">
    <property type="nucleotide sequence ID" value="NZ_JANCPR020000002.1"/>
</dbReference>
<feature type="region of interest" description="Disordered" evidence="1">
    <location>
        <begin position="436"/>
        <end position="458"/>
    </location>
</feature>
<evidence type="ECO:0000313" key="3">
    <source>
        <dbReference type="Proteomes" id="UP001214441"/>
    </source>
</evidence>
<dbReference type="PANTHER" id="PTHR43422">
    <property type="entry name" value="THIAMINE THIAZOLE SYNTHASE"/>
    <property type="match status" value="1"/>
</dbReference>
<comment type="caution">
    <text evidence="2">The sequence shown here is derived from an EMBL/GenBank/DDBJ whole genome shotgun (WGS) entry which is preliminary data.</text>
</comment>
<protein>
    <recommendedName>
        <fullName evidence="4">2-polyprenyl-6-methoxyphenol hydroxylase</fullName>
    </recommendedName>
</protein>
<dbReference type="Gene3D" id="3.50.50.60">
    <property type="entry name" value="FAD/NAD(P)-binding domain"/>
    <property type="match status" value="1"/>
</dbReference>
<proteinExistence type="predicted"/>
<reference evidence="2 3" key="1">
    <citation type="submission" date="2023-05" db="EMBL/GenBank/DDBJ databases">
        <title>Streptantibioticus silvisoli sp. nov., acidotolerant actinomycetes 1 from pine litter.</title>
        <authorList>
            <person name="Swiecimska M."/>
            <person name="Golinska P."/>
            <person name="Sangal V."/>
            <person name="Wachnowicz B."/>
            <person name="Goodfellow M."/>
        </authorList>
    </citation>
    <scope>NUCLEOTIDE SEQUENCE [LARGE SCALE GENOMIC DNA]</scope>
    <source>
        <strain evidence="2 3">DSM 42109</strain>
    </source>
</reference>
<dbReference type="SUPFAM" id="SSF51905">
    <property type="entry name" value="FAD/NAD(P)-binding domain"/>
    <property type="match status" value="1"/>
</dbReference>
<evidence type="ECO:0000256" key="1">
    <source>
        <dbReference type="SAM" id="MobiDB-lite"/>
    </source>
</evidence>
<dbReference type="PANTHER" id="PTHR43422:SF3">
    <property type="entry name" value="THIAMINE THIAZOLE SYNTHASE"/>
    <property type="match status" value="1"/>
</dbReference>
<name>A0ABT6ZNQ4_9ACTN</name>
<accession>A0ABT6ZNQ4</accession>
<evidence type="ECO:0008006" key="4">
    <source>
        <dbReference type="Google" id="ProtNLM"/>
    </source>
</evidence>